<sequence length="331" mass="37173">MRYSVVNRVRGTFLGALIGEHFVLAGKKQSQINLDQHHSQSTLDSKIREVEQISSGHWQKLMILGAESLIELGRFDFDDWVRRQQQAGIILEASKLSSPEIILLTLPVALFCHENPIKLRQSLLDVVKIWDDDPLVQDWTLVVGYVIAQSLTDKLTRLALIPQAISFLGATPTRVPKILFKLNNLLGEHTGLEKTQVELNRENKLNYTMAMAFYCFLSTLEEFRLSILRANRVNSYSPEISAITGALSGAYNSTVGIPISWHFLLSKTNLQQWHLTNFSQMLQLADALIATWSGVYLPALDQNEISEEQGAIASSKVLPQAIAAPRVIRIR</sequence>
<dbReference type="InterPro" id="IPR005502">
    <property type="entry name" value="Ribosyl_crysJ1"/>
</dbReference>
<reference evidence="1 2" key="1">
    <citation type="journal article" date="2019" name="Genome Biol. Evol.">
        <title>Day and night: Metabolic profiles and evolutionary relationships of six axenic non-marine cyanobacteria.</title>
        <authorList>
            <person name="Will S.E."/>
            <person name="Henke P."/>
            <person name="Boedeker C."/>
            <person name="Huang S."/>
            <person name="Brinkmann H."/>
            <person name="Rohde M."/>
            <person name="Jarek M."/>
            <person name="Friedl T."/>
            <person name="Seufert S."/>
            <person name="Schumacher M."/>
            <person name="Overmann J."/>
            <person name="Neumann-Schaal M."/>
            <person name="Petersen J."/>
        </authorList>
    </citation>
    <scope>NUCLEOTIDE SEQUENCE [LARGE SCALE GENOMIC DNA]</scope>
    <source>
        <strain evidence="1 2">PCC 6912</strain>
    </source>
</reference>
<dbReference type="OrthoDB" id="574287at2"/>
<keyword evidence="2" id="KW-1185">Reference proteome</keyword>
<dbReference type="SUPFAM" id="SSF101478">
    <property type="entry name" value="ADP-ribosylglycohydrolase"/>
    <property type="match status" value="1"/>
</dbReference>
<evidence type="ECO:0000313" key="2">
    <source>
        <dbReference type="Proteomes" id="UP000268857"/>
    </source>
</evidence>
<accession>A0A433N931</accession>
<evidence type="ECO:0008006" key="3">
    <source>
        <dbReference type="Google" id="ProtNLM"/>
    </source>
</evidence>
<dbReference type="Gene3D" id="1.10.4080.10">
    <property type="entry name" value="ADP-ribosylation/Crystallin J1"/>
    <property type="match status" value="1"/>
</dbReference>
<dbReference type="Pfam" id="PF03747">
    <property type="entry name" value="ADP_ribosyl_GH"/>
    <property type="match status" value="1"/>
</dbReference>
<comment type="caution">
    <text evidence="1">The sequence shown here is derived from an EMBL/GenBank/DDBJ whole genome shotgun (WGS) entry which is preliminary data.</text>
</comment>
<dbReference type="Proteomes" id="UP000268857">
    <property type="component" value="Unassembled WGS sequence"/>
</dbReference>
<dbReference type="EMBL" id="RSCJ01000015">
    <property type="protein sequence ID" value="RUR78235.1"/>
    <property type="molecule type" value="Genomic_DNA"/>
</dbReference>
<proteinExistence type="predicted"/>
<dbReference type="InterPro" id="IPR036705">
    <property type="entry name" value="Ribosyl_crysJ1_sf"/>
</dbReference>
<protein>
    <recommendedName>
        <fullName evidence="3">ADP-ribosylglycohydrolase</fullName>
    </recommendedName>
</protein>
<gene>
    <name evidence="1" type="ORF">PCC6912_35770</name>
</gene>
<evidence type="ECO:0000313" key="1">
    <source>
        <dbReference type="EMBL" id="RUR78235.1"/>
    </source>
</evidence>
<dbReference type="STRING" id="211165.GCA_000317285_02042"/>
<name>A0A433N931_CHLFR</name>
<dbReference type="RefSeq" id="WP_016876991.1">
    <property type="nucleotide sequence ID" value="NZ_AJLN01000063.1"/>
</dbReference>
<dbReference type="AlphaFoldDB" id="A0A433N931"/>
<organism evidence="1 2">
    <name type="scientific">Chlorogloeopsis fritschii PCC 6912</name>
    <dbReference type="NCBI Taxonomy" id="211165"/>
    <lineage>
        <taxon>Bacteria</taxon>
        <taxon>Bacillati</taxon>
        <taxon>Cyanobacteriota</taxon>
        <taxon>Cyanophyceae</taxon>
        <taxon>Nostocales</taxon>
        <taxon>Chlorogloeopsidaceae</taxon>
        <taxon>Chlorogloeopsis</taxon>
    </lineage>
</organism>